<keyword evidence="4" id="KW-1185">Reference proteome</keyword>
<keyword evidence="1" id="KW-0812">Transmembrane</keyword>
<accession>A0A5C4J2D0</accession>
<dbReference type="AlphaFoldDB" id="A0A5C4J2D0"/>
<feature type="transmembrane region" description="Helical" evidence="1">
    <location>
        <begin position="94"/>
        <end position="121"/>
    </location>
</feature>
<reference evidence="3 4" key="1">
    <citation type="submission" date="2019-05" db="EMBL/GenBank/DDBJ databases">
        <title>Draft genome sequence of Actinomadura sp. 14C53.</title>
        <authorList>
            <person name="Saricaoglu S."/>
            <person name="Isik K."/>
        </authorList>
    </citation>
    <scope>NUCLEOTIDE SEQUENCE [LARGE SCALE GENOMIC DNA]</scope>
    <source>
        <strain evidence="3 4">14C53</strain>
    </source>
</reference>
<organism evidence="3 4">
    <name type="scientific">Actinomadura soli</name>
    <dbReference type="NCBI Taxonomy" id="2508997"/>
    <lineage>
        <taxon>Bacteria</taxon>
        <taxon>Bacillati</taxon>
        <taxon>Actinomycetota</taxon>
        <taxon>Actinomycetes</taxon>
        <taxon>Streptosporangiales</taxon>
        <taxon>Thermomonosporaceae</taxon>
        <taxon>Actinomadura</taxon>
    </lineage>
</organism>
<dbReference type="RefSeq" id="WP_138649185.1">
    <property type="nucleotide sequence ID" value="NZ_VCKW01000251.1"/>
</dbReference>
<protein>
    <submittedName>
        <fullName evidence="3">DUF4190 domain-containing protein</fullName>
    </submittedName>
</protein>
<gene>
    <name evidence="3" type="ORF">ETD83_33335</name>
</gene>
<evidence type="ECO:0000313" key="4">
    <source>
        <dbReference type="Proteomes" id="UP000309174"/>
    </source>
</evidence>
<dbReference type="Proteomes" id="UP000309174">
    <property type="component" value="Unassembled WGS sequence"/>
</dbReference>
<evidence type="ECO:0000259" key="2">
    <source>
        <dbReference type="Pfam" id="PF13828"/>
    </source>
</evidence>
<keyword evidence="1" id="KW-1133">Transmembrane helix</keyword>
<evidence type="ECO:0000313" key="3">
    <source>
        <dbReference type="EMBL" id="TMQ90909.1"/>
    </source>
</evidence>
<keyword evidence="1" id="KW-0472">Membrane</keyword>
<feature type="domain" description="DUF4190" evidence="2">
    <location>
        <begin position="49"/>
        <end position="110"/>
    </location>
</feature>
<name>A0A5C4J2D0_9ACTN</name>
<dbReference type="EMBL" id="VCKW01000251">
    <property type="protein sequence ID" value="TMQ90909.1"/>
    <property type="molecule type" value="Genomic_DNA"/>
</dbReference>
<evidence type="ECO:0000256" key="1">
    <source>
        <dbReference type="SAM" id="Phobius"/>
    </source>
</evidence>
<comment type="caution">
    <text evidence="3">The sequence shown here is derived from an EMBL/GenBank/DDBJ whole genome shotgun (WGS) entry which is preliminary data.</text>
</comment>
<dbReference type="Pfam" id="PF13828">
    <property type="entry name" value="DUF4190"/>
    <property type="match status" value="1"/>
</dbReference>
<sequence>MSQPPYDPYGYGTHDPYAQHYSQPAQPASVQHHYYGGSPVPIAPPTNGMATASMVCGLIGFLACGLTSILAIIFGHVAQGQIKRTGEGGHGMAVAGLILGYIVTVGWIIFWIFYIGLWAAVVGTSSTTGY</sequence>
<proteinExistence type="predicted"/>
<dbReference type="OrthoDB" id="4374883at2"/>
<feature type="transmembrane region" description="Helical" evidence="1">
    <location>
        <begin position="49"/>
        <end position="74"/>
    </location>
</feature>
<dbReference type="InterPro" id="IPR025241">
    <property type="entry name" value="DUF4190"/>
</dbReference>